<evidence type="ECO:0000313" key="10">
    <source>
        <dbReference type="Proteomes" id="UP001222932"/>
    </source>
</evidence>
<evidence type="ECO:0000256" key="7">
    <source>
        <dbReference type="RuleBase" id="RU366011"/>
    </source>
</evidence>
<organism evidence="9 10">
    <name type="scientific">Cutaneotrichosporon spelunceum</name>
    <dbReference type="NCBI Taxonomy" id="1672016"/>
    <lineage>
        <taxon>Eukaryota</taxon>
        <taxon>Fungi</taxon>
        <taxon>Dikarya</taxon>
        <taxon>Basidiomycota</taxon>
        <taxon>Agaricomycotina</taxon>
        <taxon>Tremellomycetes</taxon>
        <taxon>Trichosporonales</taxon>
        <taxon>Trichosporonaceae</taxon>
        <taxon>Cutaneotrichosporon</taxon>
    </lineage>
</organism>
<evidence type="ECO:0000256" key="1">
    <source>
        <dbReference type="ARBA" id="ARBA00010505"/>
    </source>
</evidence>
<dbReference type="EMBL" id="BTCM01000008">
    <property type="protein sequence ID" value="GMK59639.1"/>
    <property type="molecule type" value="Genomic_DNA"/>
</dbReference>
<feature type="active site" description="Cysteine sulfenic acid (-SOH) intermediate" evidence="6">
    <location>
        <position position="81"/>
    </location>
</feature>
<keyword evidence="3 7" id="KW-0049">Antioxidant</keyword>
<reference evidence="9" key="1">
    <citation type="journal article" date="2023" name="BMC Genomics">
        <title>Chromosome-level genome assemblies of Cutaneotrichosporon spp. (Trichosporonales, Basidiomycota) reveal imbalanced evolution between nucleotide sequences and chromosome synteny.</title>
        <authorList>
            <person name="Kobayashi Y."/>
            <person name="Kayamori A."/>
            <person name="Aoki K."/>
            <person name="Shiwa Y."/>
            <person name="Matsutani M."/>
            <person name="Fujita N."/>
            <person name="Sugita T."/>
            <person name="Iwasaki W."/>
            <person name="Tanaka N."/>
            <person name="Takashima M."/>
        </authorList>
    </citation>
    <scope>NUCLEOTIDE SEQUENCE</scope>
    <source>
        <strain evidence="9">HIS016</strain>
    </source>
</reference>
<dbReference type="AlphaFoldDB" id="A0AAD3TZA7"/>
<keyword evidence="2 7" id="KW-0575">Peroxidase</keyword>
<dbReference type="GO" id="GO:0042744">
    <property type="term" value="P:hydrogen peroxide catabolic process"/>
    <property type="evidence" value="ECO:0007669"/>
    <property type="project" value="TreeGrafter"/>
</dbReference>
<evidence type="ECO:0000256" key="2">
    <source>
        <dbReference type="ARBA" id="ARBA00022559"/>
    </source>
</evidence>
<dbReference type="GO" id="GO:0005829">
    <property type="term" value="C:cytosol"/>
    <property type="evidence" value="ECO:0007669"/>
    <property type="project" value="TreeGrafter"/>
</dbReference>
<dbReference type="InterPro" id="IPR037944">
    <property type="entry name" value="PRX5-like"/>
</dbReference>
<dbReference type="GO" id="GO:0045454">
    <property type="term" value="P:cell redox homeostasis"/>
    <property type="evidence" value="ECO:0007669"/>
    <property type="project" value="TreeGrafter"/>
</dbReference>
<evidence type="ECO:0000313" key="9">
    <source>
        <dbReference type="EMBL" id="GMK59639.1"/>
    </source>
</evidence>
<evidence type="ECO:0000256" key="5">
    <source>
        <dbReference type="ARBA" id="ARBA00023284"/>
    </source>
</evidence>
<dbReference type="GO" id="GO:0005739">
    <property type="term" value="C:mitochondrion"/>
    <property type="evidence" value="ECO:0007669"/>
    <property type="project" value="TreeGrafter"/>
</dbReference>
<keyword evidence="4 7" id="KW-0560">Oxidoreductase</keyword>
<evidence type="ECO:0000256" key="3">
    <source>
        <dbReference type="ARBA" id="ARBA00022862"/>
    </source>
</evidence>
<keyword evidence="5 7" id="KW-0676">Redox-active center</keyword>
<dbReference type="CDD" id="cd03013">
    <property type="entry name" value="PRX5_like"/>
    <property type="match status" value="1"/>
</dbReference>
<keyword evidence="10" id="KW-1185">Reference proteome</keyword>
<name>A0AAD3TZA7_9TREE</name>
<comment type="caution">
    <text evidence="9">The sequence shown here is derived from an EMBL/GenBank/DDBJ whole genome shotgun (WGS) entry which is preliminary data.</text>
</comment>
<proteinExistence type="inferred from homology"/>
<dbReference type="GO" id="GO:0005777">
    <property type="term" value="C:peroxisome"/>
    <property type="evidence" value="ECO:0007669"/>
    <property type="project" value="TreeGrafter"/>
</dbReference>
<dbReference type="InterPro" id="IPR013766">
    <property type="entry name" value="Thioredoxin_domain"/>
</dbReference>
<sequence>MSFLARALPTRTLAFARTPPRAAPQFAMAARSLQTAAQAKPGDKVPSVSVKVDAMDKRVDFSSLPGKNLIVTVPGAFTPTCSSQVPGFIADADKFKAKGVDGIYVVSVNDLFVVNAWKKSMHAPESMKFVADDQSELAHALGTVLDATAGLGGLRFKRTVVVIQDGKIVDIVVEGDSSKSIDTAADNILATL</sequence>
<dbReference type="PANTHER" id="PTHR10430">
    <property type="entry name" value="PEROXIREDOXIN"/>
    <property type="match status" value="1"/>
</dbReference>
<evidence type="ECO:0000256" key="6">
    <source>
        <dbReference type="PIRSR" id="PIRSR637944-1"/>
    </source>
</evidence>
<evidence type="ECO:0000259" key="8">
    <source>
        <dbReference type="PROSITE" id="PS51352"/>
    </source>
</evidence>
<accession>A0AAD3TZA7</accession>
<dbReference type="GO" id="GO:0034599">
    <property type="term" value="P:cellular response to oxidative stress"/>
    <property type="evidence" value="ECO:0007669"/>
    <property type="project" value="InterPro"/>
</dbReference>
<dbReference type="PROSITE" id="PS51352">
    <property type="entry name" value="THIOREDOXIN_2"/>
    <property type="match status" value="1"/>
</dbReference>
<dbReference type="GO" id="GO:0008379">
    <property type="term" value="F:thioredoxin peroxidase activity"/>
    <property type="evidence" value="ECO:0007669"/>
    <property type="project" value="InterPro"/>
</dbReference>
<protein>
    <recommendedName>
        <fullName evidence="8">Thioredoxin domain-containing protein</fullName>
    </recommendedName>
</protein>
<reference evidence="9" key="2">
    <citation type="submission" date="2023-06" db="EMBL/GenBank/DDBJ databases">
        <authorList>
            <person name="Kobayashi Y."/>
            <person name="Kayamori A."/>
            <person name="Aoki K."/>
            <person name="Shiwa Y."/>
            <person name="Fujita N."/>
            <person name="Sugita T."/>
            <person name="Iwasaki W."/>
            <person name="Tanaka N."/>
            <person name="Takashima M."/>
        </authorList>
    </citation>
    <scope>NUCLEOTIDE SEQUENCE</scope>
    <source>
        <strain evidence="9">HIS016</strain>
    </source>
</reference>
<dbReference type="PANTHER" id="PTHR10430:SF39">
    <property type="entry name" value="PEROXISOMAL MEMBRANE ASSOCIATED PROTEIN 20"/>
    <property type="match status" value="1"/>
</dbReference>
<dbReference type="Pfam" id="PF08534">
    <property type="entry name" value="Redoxin"/>
    <property type="match status" value="1"/>
</dbReference>
<gene>
    <name evidence="9" type="ORF">CspeluHIS016_0802450</name>
</gene>
<comment type="function">
    <text evidence="7">Thiol-specific peroxidase that catalyzes the reduction of hydrogen peroxide and organic hydroperoxides to water and alcohols, respectively. Plays a role in cell protection against oxidative stress by detoxifying peroxides.</text>
</comment>
<dbReference type="InterPro" id="IPR013740">
    <property type="entry name" value="Redoxin"/>
</dbReference>
<comment type="similarity">
    <text evidence="1 7">Belongs to the peroxiredoxin family. Prx5 subfamily.</text>
</comment>
<evidence type="ECO:0000256" key="4">
    <source>
        <dbReference type="ARBA" id="ARBA00023002"/>
    </source>
</evidence>
<dbReference type="Gene3D" id="3.40.30.10">
    <property type="entry name" value="Glutaredoxin"/>
    <property type="match status" value="1"/>
</dbReference>
<dbReference type="InterPro" id="IPR036249">
    <property type="entry name" value="Thioredoxin-like_sf"/>
</dbReference>
<dbReference type="Proteomes" id="UP001222932">
    <property type="component" value="Unassembled WGS sequence"/>
</dbReference>
<feature type="domain" description="Thioredoxin" evidence="8">
    <location>
        <begin position="39"/>
        <end position="192"/>
    </location>
</feature>
<dbReference type="SUPFAM" id="SSF52833">
    <property type="entry name" value="Thioredoxin-like"/>
    <property type="match status" value="1"/>
</dbReference>